<evidence type="ECO:0000256" key="8">
    <source>
        <dbReference type="ARBA" id="ARBA00023242"/>
    </source>
</evidence>
<dbReference type="InterPro" id="IPR013087">
    <property type="entry name" value="Znf_C2H2_type"/>
</dbReference>
<dbReference type="Proteomes" id="UP000265000">
    <property type="component" value="Unplaced"/>
</dbReference>
<dbReference type="Gene3D" id="3.30.160.60">
    <property type="entry name" value="Classic Zinc Finger"/>
    <property type="match status" value="6"/>
</dbReference>
<dbReference type="InterPro" id="IPR036236">
    <property type="entry name" value="Znf_C2H2_sf"/>
</dbReference>
<dbReference type="SMART" id="SM00355">
    <property type="entry name" value="ZnF_C2H2"/>
    <property type="match status" value="6"/>
</dbReference>
<proteinExistence type="predicted"/>
<dbReference type="Ensembl" id="ENSFHET00000032666.1">
    <property type="protein sequence ID" value="ENSFHEP00000014086.1"/>
    <property type="gene ID" value="ENSFHEG00000015612.1"/>
</dbReference>
<feature type="domain" description="C2H2-type" evidence="11">
    <location>
        <begin position="226"/>
        <end position="253"/>
    </location>
</feature>
<keyword evidence="8" id="KW-0539">Nucleus</keyword>
<evidence type="ECO:0000256" key="1">
    <source>
        <dbReference type="ARBA" id="ARBA00004123"/>
    </source>
</evidence>
<accession>A0A3Q2PLG1</accession>
<dbReference type="PROSITE" id="PS00028">
    <property type="entry name" value="ZINC_FINGER_C2H2_1"/>
    <property type="match status" value="6"/>
</dbReference>
<feature type="domain" description="C2H2-type" evidence="11">
    <location>
        <begin position="198"/>
        <end position="225"/>
    </location>
</feature>
<evidence type="ECO:0000259" key="11">
    <source>
        <dbReference type="PROSITE" id="PS50157"/>
    </source>
</evidence>
<reference evidence="12" key="2">
    <citation type="submission" date="2025-09" db="UniProtKB">
        <authorList>
            <consortium name="Ensembl"/>
        </authorList>
    </citation>
    <scope>IDENTIFICATION</scope>
</reference>
<dbReference type="InterPro" id="IPR050331">
    <property type="entry name" value="Zinc_finger"/>
</dbReference>
<feature type="region of interest" description="Disordered" evidence="10">
    <location>
        <begin position="22"/>
        <end position="43"/>
    </location>
</feature>
<protein>
    <recommendedName>
        <fullName evidence="11">C2H2-type domain-containing protein</fullName>
    </recommendedName>
</protein>
<evidence type="ECO:0000313" key="12">
    <source>
        <dbReference type="Ensembl" id="ENSFHEP00000014086.1"/>
    </source>
</evidence>
<dbReference type="GO" id="GO:0005634">
    <property type="term" value="C:nucleus"/>
    <property type="evidence" value="ECO:0007669"/>
    <property type="project" value="UniProtKB-SubCell"/>
</dbReference>
<dbReference type="FunFam" id="3.30.160.60:FF:000912">
    <property type="entry name" value="Zinc finger protein 660"/>
    <property type="match status" value="2"/>
</dbReference>
<dbReference type="GO" id="GO:0010468">
    <property type="term" value="P:regulation of gene expression"/>
    <property type="evidence" value="ECO:0007669"/>
    <property type="project" value="TreeGrafter"/>
</dbReference>
<evidence type="ECO:0000256" key="5">
    <source>
        <dbReference type="ARBA" id="ARBA00022833"/>
    </source>
</evidence>
<dbReference type="FunFam" id="3.30.160.60:FF:000099">
    <property type="entry name" value="Zinc finger protein 79"/>
    <property type="match status" value="1"/>
</dbReference>
<keyword evidence="2" id="KW-0479">Metal-binding</keyword>
<evidence type="ECO:0000256" key="3">
    <source>
        <dbReference type="ARBA" id="ARBA00022737"/>
    </source>
</evidence>
<feature type="domain" description="C2H2-type" evidence="11">
    <location>
        <begin position="170"/>
        <end position="197"/>
    </location>
</feature>
<evidence type="ECO:0000256" key="2">
    <source>
        <dbReference type="ARBA" id="ARBA00022723"/>
    </source>
</evidence>
<organism evidence="12 13">
    <name type="scientific">Fundulus heteroclitus</name>
    <name type="common">Killifish</name>
    <name type="synonym">Mummichog</name>
    <dbReference type="NCBI Taxonomy" id="8078"/>
    <lineage>
        <taxon>Eukaryota</taxon>
        <taxon>Metazoa</taxon>
        <taxon>Chordata</taxon>
        <taxon>Craniata</taxon>
        <taxon>Vertebrata</taxon>
        <taxon>Euteleostomi</taxon>
        <taxon>Actinopterygii</taxon>
        <taxon>Neopterygii</taxon>
        <taxon>Teleostei</taxon>
        <taxon>Neoteleostei</taxon>
        <taxon>Acanthomorphata</taxon>
        <taxon>Ovalentaria</taxon>
        <taxon>Atherinomorphae</taxon>
        <taxon>Cyprinodontiformes</taxon>
        <taxon>Fundulidae</taxon>
        <taxon>Fundulus</taxon>
    </lineage>
</organism>
<dbReference type="GeneTree" id="ENSGT01150000286936"/>
<keyword evidence="6" id="KW-0805">Transcription regulation</keyword>
<evidence type="ECO:0000256" key="4">
    <source>
        <dbReference type="ARBA" id="ARBA00022771"/>
    </source>
</evidence>
<dbReference type="FunFam" id="3.30.160.60:FF:000557">
    <property type="entry name" value="zinc finger and SCAN domain-containing protein 29"/>
    <property type="match status" value="1"/>
</dbReference>
<reference evidence="12" key="1">
    <citation type="submission" date="2025-08" db="UniProtKB">
        <authorList>
            <consortium name="Ensembl"/>
        </authorList>
    </citation>
    <scope>IDENTIFICATION</scope>
</reference>
<sequence length="337" mass="38636">MRLAGKISLDVKQKLIVKEEASLDRRPRADLHDPKPPHIKEEQKGVYISLPGEQLNGKEVIIAIRFPVAAPPIKSLDDEQSLLLSQLYPDQIKGRELPEENDGKESIMIQHHGDASISSETDNAEMEEEDSDVEHPLSELKYMSDSGYKQGSTKKKNVENCRKGHTGEKLSCKDCGKTFIKKSSLNAHMRIHTGEKPFCCDLCGQSFSQKQYLKTHMRIHTGEKPFCCDLCEQKFSHKSTLNRHVRIHTGEKPFYCELCGKRFSQKEYLNIHMRIHTGQKPFCCGLCEKRFCHKSHLNRHMKSHTGQKPFCCDQCEQRFTHKSALNTHMRVHTGQKP</sequence>
<dbReference type="PANTHER" id="PTHR16515">
    <property type="entry name" value="PR DOMAIN ZINC FINGER PROTEIN"/>
    <property type="match status" value="1"/>
</dbReference>
<evidence type="ECO:0000256" key="10">
    <source>
        <dbReference type="SAM" id="MobiDB-lite"/>
    </source>
</evidence>
<dbReference type="PANTHER" id="PTHR16515:SF49">
    <property type="entry name" value="GASTRULA ZINC FINGER PROTEIN XLCGF49.1-LIKE-RELATED"/>
    <property type="match status" value="1"/>
</dbReference>
<evidence type="ECO:0000256" key="7">
    <source>
        <dbReference type="ARBA" id="ARBA00023163"/>
    </source>
</evidence>
<dbReference type="Pfam" id="PF00096">
    <property type="entry name" value="zf-C2H2"/>
    <property type="match status" value="5"/>
</dbReference>
<dbReference type="STRING" id="8078.ENSFHEP00000014086"/>
<dbReference type="FunFam" id="3.30.160.60:FF:002325">
    <property type="entry name" value="Si:cabz01021430.2"/>
    <property type="match status" value="1"/>
</dbReference>
<evidence type="ECO:0000256" key="9">
    <source>
        <dbReference type="PROSITE-ProRule" id="PRU00042"/>
    </source>
</evidence>
<feature type="domain" description="C2H2-type" evidence="11">
    <location>
        <begin position="254"/>
        <end position="281"/>
    </location>
</feature>
<keyword evidence="4 9" id="KW-0863">Zinc-finger</keyword>
<dbReference type="AlphaFoldDB" id="A0A3Q2PLG1"/>
<name>A0A3Q2PLG1_FUNHE</name>
<keyword evidence="5" id="KW-0862">Zinc</keyword>
<keyword evidence="3" id="KW-0677">Repeat</keyword>
<dbReference type="FunFam" id="3.30.160.60:FF:001249">
    <property type="entry name" value="CTCF"/>
    <property type="match status" value="1"/>
</dbReference>
<dbReference type="PROSITE" id="PS50157">
    <property type="entry name" value="ZINC_FINGER_C2H2_2"/>
    <property type="match status" value="6"/>
</dbReference>
<dbReference type="SUPFAM" id="SSF57667">
    <property type="entry name" value="beta-beta-alpha zinc fingers"/>
    <property type="match status" value="3"/>
</dbReference>
<feature type="domain" description="C2H2-type" evidence="11">
    <location>
        <begin position="282"/>
        <end position="309"/>
    </location>
</feature>
<feature type="domain" description="C2H2-type" evidence="11">
    <location>
        <begin position="310"/>
        <end position="337"/>
    </location>
</feature>
<dbReference type="GO" id="GO:0008270">
    <property type="term" value="F:zinc ion binding"/>
    <property type="evidence" value="ECO:0007669"/>
    <property type="project" value="UniProtKB-KW"/>
</dbReference>
<keyword evidence="13" id="KW-1185">Reference proteome</keyword>
<comment type="subcellular location">
    <subcellularLocation>
        <location evidence="1">Nucleus</location>
    </subcellularLocation>
</comment>
<evidence type="ECO:0000313" key="13">
    <source>
        <dbReference type="Proteomes" id="UP000265000"/>
    </source>
</evidence>
<evidence type="ECO:0000256" key="6">
    <source>
        <dbReference type="ARBA" id="ARBA00023015"/>
    </source>
</evidence>
<keyword evidence="7" id="KW-0804">Transcription</keyword>